<gene>
    <name evidence="12" type="ORF">SEMRO_49_G028770.1</name>
</gene>
<evidence type="ECO:0000313" key="13">
    <source>
        <dbReference type="Proteomes" id="UP001153069"/>
    </source>
</evidence>
<comment type="catalytic activity">
    <reaction evidence="1">
        <text>Hydrolysis of terminal, non-reducing beta-D-glucosyl residues with release of beta-D-glucose.</text>
        <dbReference type="EC" id="3.2.1.21"/>
    </reaction>
</comment>
<dbReference type="AlphaFoldDB" id="A0A9N8H6Q3"/>
<dbReference type="GO" id="GO:0030245">
    <property type="term" value="P:cellulose catabolic process"/>
    <property type="evidence" value="ECO:0007669"/>
    <property type="project" value="UniProtKB-KW"/>
</dbReference>
<dbReference type="InterPro" id="IPR017736">
    <property type="entry name" value="Glyco_hydro_1_beta-glucosidase"/>
</dbReference>
<comment type="caution">
    <text evidence="12">The sequence shown here is derived from an EMBL/GenBank/DDBJ whole genome shotgun (WGS) entry which is preliminary data.</text>
</comment>
<feature type="region of interest" description="Disordered" evidence="11">
    <location>
        <begin position="1"/>
        <end position="20"/>
    </location>
</feature>
<feature type="binding site" evidence="10">
    <location>
        <begin position="452"/>
        <end position="453"/>
    </location>
    <ligand>
        <name>substrate</name>
    </ligand>
</feature>
<reference evidence="12" key="1">
    <citation type="submission" date="2020-06" db="EMBL/GenBank/DDBJ databases">
        <authorList>
            <consortium name="Plant Systems Biology data submission"/>
        </authorList>
    </citation>
    <scope>NUCLEOTIDE SEQUENCE</scope>
    <source>
        <strain evidence="12">D6</strain>
    </source>
</reference>
<dbReference type="GO" id="GO:0008422">
    <property type="term" value="F:beta-glucosidase activity"/>
    <property type="evidence" value="ECO:0007669"/>
    <property type="project" value="UniProtKB-EC"/>
</dbReference>
<dbReference type="PRINTS" id="PR00131">
    <property type="entry name" value="GLHYDRLASE1"/>
</dbReference>
<evidence type="ECO:0000256" key="10">
    <source>
        <dbReference type="PIRSR" id="PIRSR617736-2"/>
    </source>
</evidence>
<feature type="binding site" evidence="10">
    <location>
        <position position="445"/>
    </location>
    <ligand>
        <name>substrate</name>
    </ligand>
</feature>
<organism evidence="12 13">
    <name type="scientific">Seminavis robusta</name>
    <dbReference type="NCBI Taxonomy" id="568900"/>
    <lineage>
        <taxon>Eukaryota</taxon>
        <taxon>Sar</taxon>
        <taxon>Stramenopiles</taxon>
        <taxon>Ochrophyta</taxon>
        <taxon>Bacillariophyta</taxon>
        <taxon>Bacillariophyceae</taxon>
        <taxon>Bacillariophycidae</taxon>
        <taxon>Naviculales</taxon>
        <taxon>Naviculaceae</taxon>
        <taxon>Seminavis</taxon>
    </lineage>
</organism>
<feature type="binding site" evidence="10">
    <location>
        <position position="152"/>
    </location>
    <ligand>
        <name>substrate</name>
    </ligand>
</feature>
<dbReference type="EC" id="3.2.1.21" evidence="3"/>
<evidence type="ECO:0000256" key="5">
    <source>
        <dbReference type="ARBA" id="ARBA00023001"/>
    </source>
</evidence>
<keyword evidence="4" id="KW-0378">Hydrolase</keyword>
<name>A0A9N8H6Q3_9STRA</name>
<dbReference type="Gene3D" id="3.20.20.80">
    <property type="entry name" value="Glycosidases"/>
    <property type="match status" value="1"/>
</dbReference>
<dbReference type="Proteomes" id="UP001153069">
    <property type="component" value="Unassembled WGS sequence"/>
</dbReference>
<feature type="active site" description="Proton donor" evidence="9">
    <location>
        <position position="200"/>
    </location>
</feature>
<evidence type="ECO:0000313" key="12">
    <source>
        <dbReference type="EMBL" id="CAB9498958.1"/>
    </source>
</evidence>
<evidence type="ECO:0000256" key="7">
    <source>
        <dbReference type="ARBA" id="ARBA00023295"/>
    </source>
</evidence>
<evidence type="ECO:0000256" key="3">
    <source>
        <dbReference type="ARBA" id="ARBA00012744"/>
    </source>
</evidence>
<feature type="binding site" evidence="10">
    <location>
        <position position="334"/>
    </location>
    <ligand>
        <name>substrate</name>
    </ligand>
</feature>
<dbReference type="Pfam" id="PF00232">
    <property type="entry name" value="Glyco_hydro_1"/>
    <property type="match status" value="1"/>
</dbReference>
<dbReference type="EMBL" id="CAICTM010000049">
    <property type="protein sequence ID" value="CAB9498958.1"/>
    <property type="molecule type" value="Genomic_DNA"/>
</dbReference>
<dbReference type="PANTHER" id="PTHR10353:SF36">
    <property type="entry name" value="LP05116P"/>
    <property type="match status" value="1"/>
</dbReference>
<dbReference type="SUPFAM" id="SSF51445">
    <property type="entry name" value="(Trans)glycosidases"/>
    <property type="match status" value="1"/>
</dbReference>
<dbReference type="PROSITE" id="PS00653">
    <property type="entry name" value="GLYCOSYL_HYDROL_F1_2"/>
    <property type="match status" value="1"/>
</dbReference>
<evidence type="ECO:0000256" key="2">
    <source>
        <dbReference type="ARBA" id="ARBA00010838"/>
    </source>
</evidence>
<accession>A0A9N8H6Q3</accession>
<keyword evidence="7" id="KW-0326">Glycosidase</keyword>
<dbReference type="FunFam" id="3.20.20.80:FF:000011">
    <property type="entry name" value="Cytosolic beta-glucosidase"/>
    <property type="match status" value="1"/>
</dbReference>
<evidence type="ECO:0000256" key="11">
    <source>
        <dbReference type="SAM" id="MobiDB-lite"/>
    </source>
</evidence>
<keyword evidence="6" id="KW-0119">Carbohydrate metabolism</keyword>
<dbReference type="InterPro" id="IPR001360">
    <property type="entry name" value="Glyco_hydro_1"/>
</dbReference>
<protein>
    <recommendedName>
        <fullName evidence="3">beta-glucosidase</fullName>
        <ecNumber evidence="3">3.2.1.21</ecNumber>
    </recommendedName>
</protein>
<proteinExistence type="inferred from homology"/>
<keyword evidence="5" id="KW-0136">Cellulose degradation</keyword>
<evidence type="ECO:0000256" key="9">
    <source>
        <dbReference type="PIRSR" id="PIRSR617736-1"/>
    </source>
</evidence>
<evidence type="ECO:0000256" key="6">
    <source>
        <dbReference type="ARBA" id="ARBA00023277"/>
    </source>
</evidence>
<keyword evidence="13" id="KW-1185">Reference proteome</keyword>
<feature type="active site" description="Nucleophile" evidence="9">
    <location>
        <position position="399"/>
    </location>
</feature>
<dbReference type="NCBIfam" id="TIGR03356">
    <property type="entry name" value="BGL"/>
    <property type="match status" value="1"/>
</dbReference>
<evidence type="ECO:0000256" key="1">
    <source>
        <dbReference type="ARBA" id="ARBA00000448"/>
    </source>
</evidence>
<dbReference type="PANTHER" id="PTHR10353">
    <property type="entry name" value="GLYCOSYL HYDROLASE"/>
    <property type="match status" value="1"/>
</dbReference>
<keyword evidence="8" id="KW-0624">Polysaccharide degradation</keyword>
<evidence type="ECO:0000256" key="4">
    <source>
        <dbReference type="ARBA" id="ARBA00022801"/>
    </source>
</evidence>
<sequence length="498" mass="56513">MSWRGDNTTTKGASSVSTTPVFDQDTSNDIVAFPKGFLFGSATSSYQVEGAAHEDGRGMTVWDTFCYQGGHVLNNDTGDVACDHYHLFERDVQLMKQLGLQGYRFSIAWTRILPSGYYNKEQGVNQAGIDFYNRLIDTLIEHNIDPWITLFHWDLPQQLEDDVGGWLDPSGIVVDAFANYSRICFEAFGDRVQHWITLNEPWTVAVHGYNDGIKAPGRNSNGATETYIVAHNQLLAHAKAATIFKQEFSKTQGGFIGISNSADYRYPLDPNSPDDIQAAERAMLFQFGWFMDPVIFGDYPDVMRQRLGSRLPVFTPEQQEQLQGSCDFLGINTYSSALTTKPKKEPEWGGYWADMFVTTQNDPSWKKNSMGWAIVPDATRELLLWIRERYGNPLLYITENGTAEDDHDVETAQHDEIRRSFFEGHLRACAEAIDAGVRLAGYFAWSLMDNFEWEYGYQRRFGICYVDFETQVRTPKSSALWYSETIATNGGNIARKRQ</sequence>
<dbReference type="InterPro" id="IPR017853">
    <property type="entry name" value="GH"/>
</dbReference>
<dbReference type="OrthoDB" id="65569at2759"/>
<feature type="binding site" evidence="10">
    <location>
        <position position="199"/>
    </location>
    <ligand>
        <name>substrate</name>
    </ligand>
</feature>
<feature type="binding site" evidence="10">
    <location>
        <position position="47"/>
    </location>
    <ligand>
        <name>substrate</name>
    </ligand>
</feature>
<dbReference type="InterPro" id="IPR033132">
    <property type="entry name" value="GH_1_N_CS"/>
</dbReference>
<evidence type="ECO:0000256" key="8">
    <source>
        <dbReference type="ARBA" id="ARBA00023326"/>
    </source>
</evidence>
<comment type="similarity">
    <text evidence="2">Belongs to the glycosyl hydrolase 1 family.</text>
</comment>